<dbReference type="AlphaFoldDB" id="L0DT72"/>
<gene>
    <name evidence="1" type="ordered locus">Sinac_7533</name>
</gene>
<dbReference type="HOGENOM" id="CLU_2071556_0_0_0"/>
<evidence type="ECO:0000313" key="1">
    <source>
        <dbReference type="EMBL" id="AGA31566.1"/>
    </source>
</evidence>
<dbReference type="EMBL" id="CP003364">
    <property type="protein sequence ID" value="AGA31566.1"/>
    <property type="molecule type" value="Genomic_DNA"/>
</dbReference>
<reference evidence="1 2" key="1">
    <citation type="submission" date="2012-02" db="EMBL/GenBank/DDBJ databases">
        <title>Complete sequence of chromosome of Singulisphaera acidiphila DSM 18658.</title>
        <authorList>
            <consortium name="US DOE Joint Genome Institute (JGI-PGF)"/>
            <person name="Lucas S."/>
            <person name="Copeland A."/>
            <person name="Lapidus A."/>
            <person name="Glavina del Rio T."/>
            <person name="Dalin E."/>
            <person name="Tice H."/>
            <person name="Bruce D."/>
            <person name="Goodwin L."/>
            <person name="Pitluck S."/>
            <person name="Peters L."/>
            <person name="Ovchinnikova G."/>
            <person name="Chertkov O."/>
            <person name="Kyrpides N."/>
            <person name="Mavromatis K."/>
            <person name="Ivanova N."/>
            <person name="Brettin T."/>
            <person name="Detter J.C."/>
            <person name="Han C."/>
            <person name="Larimer F."/>
            <person name="Land M."/>
            <person name="Hauser L."/>
            <person name="Markowitz V."/>
            <person name="Cheng J.-F."/>
            <person name="Hugenholtz P."/>
            <person name="Woyke T."/>
            <person name="Wu D."/>
            <person name="Tindall B."/>
            <person name="Pomrenke H."/>
            <person name="Brambilla E."/>
            <person name="Klenk H.-P."/>
            <person name="Eisen J.A."/>
        </authorList>
    </citation>
    <scope>NUCLEOTIDE SEQUENCE [LARGE SCALE GENOMIC DNA]</scope>
    <source>
        <strain evidence="2">ATCC BAA-1392 / DSM 18658 / VKM B-2454 / MOB10</strain>
    </source>
</reference>
<dbReference type="RefSeq" id="WP_015250630.1">
    <property type="nucleotide sequence ID" value="NC_019892.1"/>
</dbReference>
<dbReference type="KEGG" id="saci:Sinac_7533"/>
<accession>L0DT72</accession>
<protein>
    <recommendedName>
        <fullName evidence="3">DUF4404 family protein</fullName>
    </recommendedName>
</protein>
<dbReference type="eggNOG" id="ENOG502ZVRU">
    <property type="taxonomic scope" value="Bacteria"/>
</dbReference>
<evidence type="ECO:0008006" key="3">
    <source>
        <dbReference type="Google" id="ProtNLM"/>
    </source>
</evidence>
<dbReference type="OrthoDB" id="9943902at2"/>
<dbReference type="Proteomes" id="UP000010798">
    <property type="component" value="Chromosome"/>
</dbReference>
<evidence type="ECO:0000313" key="2">
    <source>
        <dbReference type="Proteomes" id="UP000010798"/>
    </source>
</evidence>
<proteinExistence type="predicted"/>
<organism evidence="1 2">
    <name type="scientific">Singulisphaera acidiphila (strain ATCC BAA-1392 / DSM 18658 / VKM B-2454 / MOB10)</name>
    <dbReference type="NCBI Taxonomy" id="886293"/>
    <lineage>
        <taxon>Bacteria</taxon>
        <taxon>Pseudomonadati</taxon>
        <taxon>Planctomycetota</taxon>
        <taxon>Planctomycetia</taxon>
        <taxon>Isosphaerales</taxon>
        <taxon>Isosphaeraceae</taxon>
        <taxon>Singulisphaera</taxon>
    </lineage>
</organism>
<keyword evidence="2" id="KW-1185">Reference proteome</keyword>
<name>L0DT72_SINAD</name>
<sequence length="118" mass="12938">MQEPSSKGEEPDPQVAKDIEELARRLREAEHLEPEVREEAADLLGDLTQALHPPEPHTEELAESTAQLVRAVSDQHEPGLIEAAKERLEEVVIKAETKAPVATDIVLRLIDVLAGIGI</sequence>